<protein>
    <submittedName>
        <fullName evidence="2">Baseplate protein</fullName>
    </submittedName>
</protein>
<dbReference type="InterPro" id="IPR053827">
    <property type="entry name" value="Gp10_C"/>
</dbReference>
<evidence type="ECO:0000313" key="2">
    <source>
        <dbReference type="EMBL" id="DAE04126.1"/>
    </source>
</evidence>
<name>A0A8S5PAM6_9CAUD</name>
<organism evidence="2">
    <name type="scientific">Siphoviridae sp. ctmpG14</name>
    <dbReference type="NCBI Taxonomy" id="2825654"/>
    <lineage>
        <taxon>Viruses</taxon>
        <taxon>Duplodnaviria</taxon>
        <taxon>Heunggongvirae</taxon>
        <taxon>Uroviricota</taxon>
        <taxon>Caudoviricetes</taxon>
    </lineage>
</organism>
<proteinExistence type="predicted"/>
<accession>A0A8S5PAM6</accession>
<evidence type="ECO:0000259" key="1">
    <source>
        <dbReference type="Pfam" id="PF21939"/>
    </source>
</evidence>
<reference evidence="2" key="1">
    <citation type="journal article" date="2021" name="Proc. Natl. Acad. Sci. U.S.A.">
        <title>A Catalog of Tens of Thousands of Viruses from Human Metagenomes Reveals Hidden Associations with Chronic Diseases.</title>
        <authorList>
            <person name="Tisza M.J."/>
            <person name="Buck C.B."/>
        </authorList>
    </citation>
    <scope>NUCLEOTIDE SEQUENCE</scope>
    <source>
        <strain evidence="2">CtmpG14</strain>
    </source>
</reference>
<feature type="domain" description="Baseplate structural protein Gp10 C-terminal" evidence="1">
    <location>
        <begin position="4"/>
        <end position="121"/>
    </location>
</feature>
<sequence>MKLEGRVLLGASSAYPVGSEGGEATHTLTVTEMPSHSHSLPSNHFAGCWGTGSASAQGFLVTSDTWGTAKGYTKETFGAQGPNVTNQLFFDQAQVAMTANGGIEAHNNLQPYRSAYIWRRTA</sequence>
<dbReference type="Pfam" id="PF21939">
    <property type="entry name" value="Gp10_C"/>
    <property type="match status" value="1"/>
</dbReference>
<dbReference type="SUPFAM" id="SSF88874">
    <property type="entry name" value="Receptor-binding domain of short tail fibre protein gp12"/>
    <property type="match status" value="1"/>
</dbReference>
<dbReference type="EMBL" id="BK015384">
    <property type="protein sequence ID" value="DAE04126.1"/>
    <property type="molecule type" value="Genomic_DNA"/>
</dbReference>